<evidence type="ECO:0000313" key="14">
    <source>
        <dbReference type="Proteomes" id="UP000812440"/>
    </source>
</evidence>
<organism evidence="13 14">
    <name type="scientific">Hymenochirus boettgeri</name>
    <name type="common">Congo dwarf clawed frog</name>
    <dbReference type="NCBI Taxonomy" id="247094"/>
    <lineage>
        <taxon>Eukaryota</taxon>
        <taxon>Metazoa</taxon>
        <taxon>Chordata</taxon>
        <taxon>Craniata</taxon>
        <taxon>Vertebrata</taxon>
        <taxon>Euteleostomi</taxon>
        <taxon>Amphibia</taxon>
        <taxon>Batrachia</taxon>
        <taxon>Anura</taxon>
        <taxon>Pipoidea</taxon>
        <taxon>Pipidae</taxon>
        <taxon>Pipinae</taxon>
        <taxon>Hymenochirus</taxon>
    </lineage>
</organism>
<evidence type="ECO:0000256" key="6">
    <source>
        <dbReference type="ARBA" id="ARBA00023139"/>
    </source>
</evidence>
<evidence type="ECO:0000256" key="7">
    <source>
        <dbReference type="ARBA" id="ARBA00023157"/>
    </source>
</evidence>
<name>A0A8T2JCT5_9PIPI</name>
<keyword evidence="11" id="KW-0812">Transmembrane</keyword>
<gene>
    <name evidence="13" type="ORF">GDO86_006750</name>
</gene>
<dbReference type="InterPro" id="IPR001729">
    <property type="entry name" value="SP-C"/>
</dbReference>
<proteinExistence type="predicted"/>
<accession>A0A8T2JCT5</accession>
<keyword evidence="4" id="KW-0964">Secreted</keyword>
<dbReference type="AlphaFoldDB" id="A0A8T2JCT5"/>
<evidence type="ECO:0000256" key="9">
    <source>
        <dbReference type="ARBA" id="ARBA00044778"/>
    </source>
</evidence>
<evidence type="ECO:0000313" key="13">
    <source>
        <dbReference type="EMBL" id="KAG8441120.1"/>
    </source>
</evidence>
<dbReference type="GO" id="GO:0005615">
    <property type="term" value="C:extracellular space"/>
    <property type="evidence" value="ECO:0007669"/>
    <property type="project" value="TreeGrafter"/>
</dbReference>
<keyword evidence="14" id="KW-1185">Reference proteome</keyword>
<evidence type="ECO:0000256" key="4">
    <source>
        <dbReference type="ARBA" id="ARBA00022525"/>
    </source>
</evidence>
<keyword evidence="6" id="KW-0564">Palmitate</keyword>
<keyword evidence="11" id="KW-1133">Transmembrane helix</keyword>
<reference evidence="13" key="1">
    <citation type="thesis" date="2020" institute="ProQuest LLC" country="789 East Eisenhower Parkway, Ann Arbor, MI, USA">
        <title>Comparative Genomics and Chromosome Evolution.</title>
        <authorList>
            <person name="Mudd A.B."/>
        </authorList>
    </citation>
    <scope>NUCLEOTIDE SEQUENCE</scope>
    <source>
        <strain evidence="13">Female2</strain>
        <tissue evidence="13">Blood</tissue>
    </source>
</reference>
<evidence type="ECO:0000259" key="12">
    <source>
        <dbReference type="PROSITE" id="PS50869"/>
    </source>
</evidence>
<comment type="subcellular location">
    <subcellularLocation>
        <location evidence="2">Secreted</location>
        <location evidence="2">Extracellular space</location>
        <location evidence="2">Surface film</location>
    </subcellularLocation>
</comment>
<dbReference type="SMART" id="SM01039">
    <property type="entry name" value="BRICHOS"/>
    <property type="match status" value="1"/>
</dbReference>
<evidence type="ECO:0000256" key="11">
    <source>
        <dbReference type="SAM" id="Phobius"/>
    </source>
</evidence>
<comment type="function">
    <text evidence="1">Pulmonary surfactant associated proteins promote alveolar stability by lowering the surface tension at the air-liquid interface in the peripheral air spaces.</text>
</comment>
<protein>
    <recommendedName>
        <fullName evidence="9">Surfactant protein C</fullName>
    </recommendedName>
    <alternativeName>
        <fullName evidence="10">Pulmonary surfactant-associated protein C</fullName>
    </alternativeName>
</protein>
<evidence type="ECO:0000256" key="2">
    <source>
        <dbReference type="ARBA" id="ARBA00004364"/>
    </source>
</evidence>
<dbReference type="Pfam" id="PF08999">
    <property type="entry name" value="SP_C-Propep"/>
    <property type="match status" value="1"/>
</dbReference>
<feature type="domain" description="BRICHOS" evidence="12">
    <location>
        <begin position="89"/>
        <end position="176"/>
    </location>
</feature>
<dbReference type="Proteomes" id="UP000812440">
    <property type="component" value="Chromosome 3"/>
</dbReference>
<evidence type="ECO:0000256" key="3">
    <source>
        <dbReference type="ARBA" id="ARBA00022439"/>
    </source>
</evidence>
<dbReference type="InterPro" id="IPR015091">
    <property type="entry name" value="Surfactant_protein_propep"/>
</dbReference>
<keyword evidence="8" id="KW-0449">Lipoprotein</keyword>
<dbReference type="PROSITE" id="PS50869">
    <property type="entry name" value="BRICHOS"/>
    <property type="match status" value="1"/>
</dbReference>
<keyword evidence="7" id="KW-1015">Disulfide bond</keyword>
<dbReference type="EMBL" id="JAACNH010000006">
    <property type="protein sequence ID" value="KAG8441120.1"/>
    <property type="molecule type" value="Genomic_DNA"/>
</dbReference>
<dbReference type="OrthoDB" id="9888901at2759"/>
<keyword evidence="5" id="KW-0305">Gaseous exchange</keyword>
<dbReference type="Pfam" id="PF04089">
    <property type="entry name" value="BRICHOS"/>
    <property type="match status" value="1"/>
</dbReference>
<feature type="transmembrane region" description="Helical" evidence="11">
    <location>
        <begin position="32"/>
        <end position="54"/>
    </location>
</feature>
<dbReference type="PANTHER" id="PTHR10800">
    <property type="entry name" value="PULMONARY SURFACTANT-ASSOCIATED PROTEIN C"/>
    <property type="match status" value="1"/>
</dbReference>
<dbReference type="PANTHER" id="PTHR10800:SF5">
    <property type="entry name" value="PULMONARY SURFACTANT-ASSOCIATED PROTEIN C"/>
    <property type="match status" value="1"/>
</dbReference>
<evidence type="ECO:0000256" key="8">
    <source>
        <dbReference type="ARBA" id="ARBA00023288"/>
    </source>
</evidence>
<sequence>MDQSKAVLMERPPVYSELPLPAIPCLGSVKKLVCVVLVVVVLVLVLVGVLLLGLHMSQKHTETIFEMSLQEGLNGGAHGTGIATFHLNTGINSSASVVYDYNKLLICARPRPGKACYITRMDHDEVQNLQTIAENVLSKISSDTSKQEDSLKPVTDRSTLGTTIKVLCGKLPVYWV</sequence>
<evidence type="ECO:0000256" key="5">
    <source>
        <dbReference type="ARBA" id="ARBA00022713"/>
    </source>
</evidence>
<dbReference type="Gene3D" id="3.30.390.150">
    <property type="match status" value="1"/>
</dbReference>
<keyword evidence="11" id="KW-0472">Membrane</keyword>
<evidence type="ECO:0000256" key="10">
    <source>
        <dbReference type="ARBA" id="ARBA00044825"/>
    </source>
</evidence>
<dbReference type="GO" id="GO:0007585">
    <property type="term" value="P:respiratory gaseous exchange by respiratory system"/>
    <property type="evidence" value="ECO:0007669"/>
    <property type="project" value="UniProtKB-KW"/>
</dbReference>
<comment type="caution">
    <text evidence="13">The sequence shown here is derived from an EMBL/GenBank/DDBJ whole genome shotgun (WGS) entry which is preliminary data.</text>
</comment>
<keyword evidence="3" id="KW-0767">Surface film</keyword>
<evidence type="ECO:0000256" key="1">
    <source>
        <dbReference type="ARBA" id="ARBA00002263"/>
    </source>
</evidence>
<dbReference type="SMART" id="SM00019">
    <property type="entry name" value="SF_P"/>
    <property type="match status" value="1"/>
</dbReference>
<dbReference type="InterPro" id="IPR007084">
    <property type="entry name" value="BRICHOS_dom"/>
</dbReference>